<feature type="compositionally biased region" description="Polar residues" evidence="1">
    <location>
        <begin position="135"/>
        <end position="147"/>
    </location>
</feature>
<dbReference type="AlphaFoldDB" id="A0A381SKV2"/>
<name>A0A381SKV2_9ZZZZ</name>
<feature type="compositionally biased region" description="Basic and acidic residues" evidence="1">
    <location>
        <begin position="104"/>
        <end position="119"/>
    </location>
</feature>
<sequence>MDGMDSIRRTIYDKFGNVMKTFKAGIEVQAESETSTEGGFPGEEILTEDTSADEAPASDALWDLSELDPEIYEDVFEPTLLAGTPSLLQNTVISTDVQSDTPDDSDKTVMDPPTLEKPRNFQTISLDDIDDSEDQNSQVELDPTNESSADEEQPTVLASNIGNDSAEESEMSDLFAKKIEVRPQVRQLLDKYGTVSIDQLTKELKEVSELLSRK</sequence>
<feature type="region of interest" description="Disordered" evidence="1">
    <location>
        <begin position="87"/>
        <end position="154"/>
    </location>
</feature>
<accession>A0A381SKV2</accession>
<organism evidence="2">
    <name type="scientific">marine metagenome</name>
    <dbReference type="NCBI Taxonomy" id="408172"/>
    <lineage>
        <taxon>unclassified sequences</taxon>
        <taxon>metagenomes</taxon>
        <taxon>ecological metagenomes</taxon>
    </lineage>
</organism>
<protein>
    <submittedName>
        <fullName evidence="2">Uncharacterized protein</fullName>
    </submittedName>
</protein>
<feature type="region of interest" description="Disordered" evidence="1">
    <location>
        <begin position="29"/>
        <end position="56"/>
    </location>
</feature>
<evidence type="ECO:0000256" key="1">
    <source>
        <dbReference type="SAM" id="MobiDB-lite"/>
    </source>
</evidence>
<reference evidence="2" key="1">
    <citation type="submission" date="2018-05" db="EMBL/GenBank/DDBJ databases">
        <authorList>
            <person name="Lanie J.A."/>
            <person name="Ng W.-L."/>
            <person name="Kazmierczak K.M."/>
            <person name="Andrzejewski T.M."/>
            <person name="Davidsen T.M."/>
            <person name="Wayne K.J."/>
            <person name="Tettelin H."/>
            <person name="Glass J.I."/>
            <person name="Rusch D."/>
            <person name="Podicherti R."/>
            <person name="Tsui H.-C.T."/>
            <person name="Winkler M.E."/>
        </authorList>
    </citation>
    <scope>NUCLEOTIDE SEQUENCE</scope>
</reference>
<gene>
    <name evidence="2" type="ORF">METZ01_LOCUS57539</name>
</gene>
<feature type="compositionally biased region" description="Polar residues" evidence="1">
    <location>
        <begin position="87"/>
        <end position="100"/>
    </location>
</feature>
<evidence type="ECO:0000313" key="2">
    <source>
        <dbReference type="EMBL" id="SVA04685.1"/>
    </source>
</evidence>
<proteinExistence type="predicted"/>
<dbReference type="EMBL" id="UINC01003252">
    <property type="protein sequence ID" value="SVA04685.1"/>
    <property type="molecule type" value="Genomic_DNA"/>
</dbReference>